<dbReference type="EMBL" id="FWZT01000027">
    <property type="protein sequence ID" value="SMF73222.1"/>
    <property type="molecule type" value="Genomic_DNA"/>
</dbReference>
<reference evidence="2" key="1">
    <citation type="submission" date="2017-04" db="EMBL/GenBank/DDBJ databases">
        <authorList>
            <person name="Varghese N."/>
            <person name="Submissions S."/>
        </authorList>
    </citation>
    <scope>NUCLEOTIDE SEQUENCE [LARGE SCALE GENOMIC DNA]</scope>
    <source>
        <strain evidence="2">RKEM611</strain>
    </source>
</reference>
<protein>
    <recommendedName>
        <fullName evidence="3">Iron-containing redox enzyme</fullName>
    </recommendedName>
</protein>
<evidence type="ECO:0000313" key="1">
    <source>
        <dbReference type="EMBL" id="SMF73222.1"/>
    </source>
</evidence>
<gene>
    <name evidence="1" type="ORF">SAMN06296036_12779</name>
</gene>
<dbReference type="InterPro" id="IPR016084">
    <property type="entry name" value="Haem_Oase-like_multi-hlx"/>
</dbReference>
<keyword evidence="2" id="KW-1185">Reference proteome</keyword>
<proteinExistence type="predicted"/>
<name>A0A1Y6CL19_9BACT</name>
<sequence length="227" mass="26375">MVLHQHVESVYHDMKLNNRFYAKIFKEAVDVDYLSIWTTGILALVQHTPLHLNLARKISQERNLNELERYFANKIPEEQGHDEWAIRDLDLQRSYKPQLSIEELPVLPEMHCMIRFIENTIRADPKMYLAYIFFAEYMTVLSTPDLIEGLESNSGISGKAISILGNHADLDKEHVSHWTSEVSDIIDFEKDKDSLIGVIDQAAKLYITFCNAIFDYREKVFIKEARG</sequence>
<accession>A0A1Y6CL19</accession>
<dbReference type="STRING" id="1513793.SAMN06296036_12779"/>
<dbReference type="RefSeq" id="WP_132324497.1">
    <property type="nucleotide sequence ID" value="NZ_FWZT01000027.1"/>
</dbReference>
<dbReference type="AlphaFoldDB" id="A0A1Y6CL19"/>
<dbReference type="SUPFAM" id="SSF48613">
    <property type="entry name" value="Heme oxygenase-like"/>
    <property type="match status" value="1"/>
</dbReference>
<evidence type="ECO:0000313" key="2">
    <source>
        <dbReference type="Proteomes" id="UP000192907"/>
    </source>
</evidence>
<evidence type="ECO:0008006" key="3">
    <source>
        <dbReference type="Google" id="ProtNLM"/>
    </source>
</evidence>
<organism evidence="1 2">
    <name type="scientific">Pseudobacteriovorax antillogorgiicola</name>
    <dbReference type="NCBI Taxonomy" id="1513793"/>
    <lineage>
        <taxon>Bacteria</taxon>
        <taxon>Pseudomonadati</taxon>
        <taxon>Bdellovibrionota</taxon>
        <taxon>Oligoflexia</taxon>
        <taxon>Oligoflexales</taxon>
        <taxon>Pseudobacteriovoracaceae</taxon>
        <taxon>Pseudobacteriovorax</taxon>
    </lineage>
</organism>
<dbReference type="Proteomes" id="UP000192907">
    <property type="component" value="Unassembled WGS sequence"/>
</dbReference>
<dbReference type="Gene3D" id="1.20.910.10">
    <property type="entry name" value="Heme oxygenase-like"/>
    <property type="match status" value="1"/>
</dbReference>
<dbReference type="OrthoDB" id="5177824at2"/>